<comment type="similarity">
    <text evidence="3 13">Belongs to the cytochrome P450 family.</text>
</comment>
<evidence type="ECO:0000313" key="14">
    <source>
        <dbReference type="EMBL" id="EOA16483.1"/>
    </source>
</evidence>
<keyword evidence="4 12" id="KW-0349">Heme</keyword>
<evidence type="ECO:0008006" key="16">
    <source>
        <dbReference type="Google" id="ProtNLM"/>
    </source>
</evidence>
<evidence type="ECO:0000256" key="7">
    <source>
        <dbReference type="ARBA" id="ARBA00022989"/>
    </source>
</evidence>
<evidence type="ECO:0000256" key="13">
    <source>
        <dbReference type="RuleBase" id="RU000461"/>
    </source>
</evidence>
<evidence type="ECO:0000256" key="5">
    <source>
        <dbReference type="ARBA" id="ARBA00022692"/>
    </source>
</evidence>
<keyword evidence="7" id="KW-1133">Transmembrane helix</keyword>
<dbReference type="GO" id="GO:0016705">
    <property type="term" value="F:oxidoreductase activity, acting on paired donors, with incorporation or reduction of molecular oxygen"/>
    <property type="evidence" value="ECO:0007669"/>
    <property type="project" value="InterPro"/>
</dbReference>
<dbReference type="PROSITE" id="PS00086">
    <property type="entry name" value="CYTOCHROME_P450"/>
    <property type="match status" value="1"/>
</dbReference>
<dbReference type="GO" id="GO:0005506">
    <property type="term" value="F:iron ion binding"/>
    <property type="evidence" value="ECO:0007669"/>
    <property type="project" value="InterPro"/>
</dbReference>
<dbReference type="GO" id="GO:0004497">
    <property type="term" value="F:monooxygenase activity"/>
    <property type="evidence" value="ECO:0007669"/>
    <property type="project" value="UniProtKB-KW"/>
</dbReference>
<evidence type="ECO:0000256" key="3">
    <source>
        <dbReference type="ARBA" id="ARBA00010617"/>
    </source>
</evidence>
<keyword evidence="8 13" id="KW-0560">Oxidoreductase</keyword>
<proteinExistence type="inferred from homology"/>
<dbReference type="FunFam" id="1.10.630.10:FF:000023">
    <property type="entry name" value="Cytochrome P450 family protein"/>
    <property type="match status" value="1"/>
</dbReference>
<evidence type="ECO:0000256" key="11">
    <source>
        <dbReference type="ARBA" id="ARBA00023136"/>
    </source>
</evidence>
<dbReference type="PRINTS" id="PR00463">
    <property type="entry name" value="EP450I"/>
</dbReference>
<keyword evidence="9 12" id="KW-0408">Iron</keyword>
<gene>
    <name evidence="14" type="ORF">CARUB_v10004642mg</name>
</gene>
<evidence type="ECO:0000256" key="6">
    <source>
        <dbReference type="ARBA" id="ARBA00022723"/>
    </source>
</evidence>
<name>R0GZB8_9BRAS</name>
<dbReference type="InterPro" id="IPR036396">
    <property type="entry name" value="Cyt_P450_sf"/>
</dbReference>
<dbReference type="PRINTS" id="PR00385">
    <property type="entry name" value="P450"/>
</dbReference>
<evidence type="ECO:0000256" key="10">
    <source>
        <dbReference type="ARBA" id="ARBA00023033"/>
    </source>
</evidence>
<accession>R0GZB8</accession>
<evidence type="ECO:0000256" key="2">
    <source>
        <dbReference type="ARBA" id="ARBA00004167"/>
    </source>
</evidence>
<dbReference type="EMBL" id="KB870811">
    <property type="protein sequence ID" value="EOA16483.1"/>
    <property type="molecule type" value="Genomic_DNA"/>
</dbReference>
<dbReference type="PANTHER" id="PTHR47947">
    <property type="entry name" value="CYTOCHROME P450 82C3-RELATED"/>
    <property type="match status" value="1"/>
</dbReference>
<dbReference type="GO" id="GO:0016020">
    <property type="term" value="C:membrane"/>
    <property type="evidence" value="ECO:0007669"/>
    <property type="project" value="UniProtKB-SubCell"/>
</dbReference>
<keyword evidence="6 12" id="KW-0479">Metal-binding</keyword>
<evidence type="ECO:0000256" key="9">
    <source>
        <dbReference type="ARBA" id="ARBA00023004"/>
    </source>
</evidence>
<dbReference type="InterPro" id="IPR001128">
    <property type="entry name" value="Cyt_P450"/>
</dbReference>
<dbReference type="CDD" id="cd20653">
    <property type="entry name" value="CYP81"/>
    <property type="match status" value="1"/>
</dbReference>
<dbReference type="Proteomes" id="UP000029121">
    <property type="component" value="Unassembled WGS sequence"/>
</dbReference>
<sequence length="499" mass="56159">METKALIFSILFILLTLKFLIGKLKRKPNLPPSPAWSLPVIGHLRLLKPPIHRTFLSLSQSLNNAPIFSLRLGTRLVFVNSSHSIAEECFTKNDVVLANRPKFILAKHVAYDYTTVIAASYGDHWRNLRRIGSIEIFSNHRLNSFLPIRKDEIRRLVLRLSRNFSQEFAKVEMKSMLADLTFNNIIRMVAGKRYYGDGVDDAEAKRVRQLIADVVAFAGAGNAVDYLPVLRLVSDYETRVKKLAGRLDEFLQGLVDEKRAAKEKGNTMVDHLLTLQESQQDYFTDRIIKGNMVALILAGTDTSAVTLEWALSNLLNHPEVLNKARDEIDRNVGLDRLMDESDISNLPYLQNVVSETLRLYPAVPMLLPHVASEDCKVGGYDMPQGTILLTNAWAIHRDPQLWDDPTSFKPERFEKEGEAHKLMAFGLGRRACPGSVLALRLINLTLGTLIQCLEWERIGEEEVDMTESKGGTMPKAKPLEAMCRARAFVGKLLPESASV</sequence>
<dbReference type="eggNOG" id="KOG0156">
    <property type="taxonomic scope" value="Eukaryota"/>
</dbReference>
<reference evidence="15" key="1">
    <citation type="journal article" date="2013" name="Nat. Genet.">
        <title>The Capsella rubella genome and the genomic consequences of rapid mating system evolution.</title>
        <authorList>
            <person name="Slotte T."/>
            <person name="Hazzouri K.M."/>
            <person name="Agren J.A."/>
            <person name="Koenig D."/>
            <person name="Maumus F."/>
            <person name="Guo Y.L."/>
            <person name="Steige K."/>
            <person name="Platts A.E."/>
            <person name="Escobar J.S."/>
            <person name="Newman L.K."/>
            <person name="Wang W."/>
            <person name="Mandakova T."/>
            <person name="Vello E."/>
            <person name="Smith L.M."/>
            <person name="Henz S.R."/>
            <person name="Steffen J."/>
            <person name="Takuno S."/>
            <person name="Brandvain Y."/>
            <person name="Coop G."/>
            <person name="Andolfatto P."/>
            <person name="Hu T.T."/>
            <person name="Blanchette M."/>
            <person name="Clark R.M."/>
            <person name="Quesneville H."/>
            <person name="Nordborg M."/>
            <person name="Gaut B.S."/>
            <person name="Lysak M.A."/>
            <person name="Jenkins J."/>
            <person name="Grimwood J."/>
            <person name="Chapman J."/>
            <person name="Prochnik S."/>
            <person name="Shu S."/>
            <person name="Rokhsar D."/>
            <person name="Schmutz J."/>
            <person name="Weigel D."/>
            <person name="Wright S.I."/>
        </authorList>
    </citation>
    <scope>NUCLEOTIDE SEQUENCE [LARGE SCALE GENOMIC DNA]</scope>
    <source>
        <strain evidence="15">cv. Monte Gargano</strain>
    </source>
</reference>
<comment type="subcellular location">
    <subcellularLocation>
        <location evidence="2">Membrane</location>
        <topology evidence="2">Single-pass membrane protein</topology>
    </subcellularLocation>
</comment>
<dbReference type="SUPFAM" id="SSF48264">
    <property type="entry name" value="Cytochrome P450"/>
    <property type="match status" value="1"/>
</dbReference>
<dbReference type="InterPro" id="IPR017972">
    <property type="entry name" value="Cyt_P450_CS"/>
</dbReference>
<feature type="binding site" description="axial binding residue" evidence="12">
    <location>
        <position position="432"/>
    </location>
    <ligand>
        <name>heme</name>
        <dbReference type="ChEBI" id="CHEBI:30413"/>
    </ligand>
    <ligandPart>
        <name>Fe</name>
        <dbReference type="ChEBI" id="CHEBI:18248"/>
    </ligandPart>
</feature>
<comment type="cofactor">
    <cofactor evidence="1 12">
        <name>heme</name>
        <dbReference type="ChEBI" id="CHEBI:30413"/>
    </cofactor>
</comment>
<dbReference type="InterPro" id="IPR002401">
    <property type="entry name" value="Cyt_P450_E_grp-I"/>
</dbReference>
<dbReference type="PANTHER" id="PTHR47947:SF62">
    <property type="entry name" value="CYTOCHROME P450, FAMILY 81, SUBFAMILY D, POLYPEPTIDE 5"/>
    <property type="match status" value="1"/>
</dbReference>
<dbReference type="STRING" id="81985.R0GZB8"/>
<evidence type="ECO:0000256" key="1">
    <source>
        <dbReference type="ARBA" id="ARBA00001971"/>
    </source>
</evidence>
<dbReference type="GO" id="GO:0020037">
    <property type="term" value="F:heme binding"/>
    <property type="evidence" value="ECO:0007669"/>
    <property type="project" value="InterPro"/>
</dbReference>
<keyword evidence="5" id="KW-0812">Transmembrane</keyword>
<evidence type="ECO:0000256" key="4">
    <source>
        <dbReference type="ARBA" id="ARBA00022617"/>
    </source>
</evidence>
<dbReference type="OrthoDB" id="1055148at2759"/>
<protein>
    <recommendedName>
        <fullName evidence="16">Cytochrome P450</fullName>
    </recommendedName>
</protein>
<evidence type="ECO:0000256" key="12">
    <source>
        <dbReference type="PIRSR" id="PIRSR602401-1"/>
    </source>
</evidence>
<dbReference type="KEGG" id="crb:17878782"/>
<dbReference type="AlphaFoldDB" id="R0GZB8"/>
<dbReference type="Pfam" id="PF00067">
    <property type="entry name" value="p450"/>
    <property type="match status" value="1"/>
</dbReference>
<evidence type="ECO:0000313" key="15">
    <source>
        <dbReference type="Proteomes" id="UP000029121"/>
    </source>
</evidence>
<organism evidence="14 15">
    <name type="scientific">Capsella rubella</name>
    <dbReference type="NCBI Taxonomy" id="81985"/>
    <lineage>
        <taxon>Eukaryota</taxon>
        <taxon>Viridiplantae</taxon>
        <taxon>Streptophyta</taxon>
        <taxon>Embryophyta</taxon>
        <taxon>Tracheophyta</taxon>
        <taxon>Spermatophyta</taxon>
        <taxon>Magnoliopsida</taxon>
        <taxon>eudicotyledons</taxon>
        <taxon>Gunneridae</taxon>
        <taxon>Pentapetalae</taxon>
        <taxon>rosids</taxon>
        <taxon>malvids</taxon>
        <taxon>Brassicales</taxon>
        <taxon>Brassicaceae</taxon>
        <taxon>Camelineae</taxon>
        <taxon>Capsella</taxon>
    </lineage>
</organism>
<keyword evidence="11" id="KW-0472">Membrane</keyword>
<evidence type="ECO:0000256" key="8">
    <source>
        <dbReference type="ARBA" id="ARBA00023002"/>
    </source>
</evidence>
<dbReference type="InterPro" id="IPR050651">
    <property type="entry name" value="Plant_Cytochrome_P450_Monoox"/>
</dbReference>
<keyword evidence="15" id="KW-1185">Reference proteome</keyword>
<keyword evidence="10 13" id="KW-0503">Monooxygenase</keyword>
<dbReference type="Gene3D" id="1.10.630.10">
    <property type="entry name" value="Cytochrome P450"/>
    <property type="match status" value="1"/>
</dbReference>